<evidence type="ECO:0000313" key="7">
    <source>
        <dbReference type="EMBL" id="OXY81890.1"/>
    </source>
</evidence>
<dbReference type="GO" id="GO:0016020">
    <property type="term" value="C:membrane"/>
    <property type="evidence" value="ECO:0007669"/>
    <property type="project" value="UniProtKB-SubCell"/>
</dbReference>
<name>A0A233RES9_9GAMM</name>
<feature type="transmembrane region" description="Helical" evidence="5">
    <location>
        <begin position="245"/>
        <end position="264"/>
    </location>
</feature>
<dbReference type="PANTHER" id="PTHR37422:SF17">
    <property type="entry name" value="O-ANTIGEN LIGASE"/>
    <property type="match status" value="1"/>
</dbReference>
<dbReference type="Proteomes" id="UP000242757">
    <property type="component" value="Unassembled WGS sequence"/>
</dbReference>
<evidence type="ECO:0000256" key="1">
    <source>
        <dbReference type="ARBA" id="ARBA00004141"/>
    </source>
</evidence>
<reference evidence="7 8" key="1">
    <citation type="submission" date="2017-08" db="EMBL/GenBank/DDBJ databases">
        <title>A Genome Sequence of Oceanimonas doudoroffii ATCC 27123T.</title>
        <authorList>
            <person name="Brennan M.A."/>
            <person name="Maclea K.S."/>
            <person name="Mcclelland W.D."/>
            <person name="Trachtenberg A.M."/>
        </authorList>
    </citation>
    <scope>NUCLEOTIDE SEQUENCE [LARGE SCALE GENOMIC DNA]</scope>
    <source>
        <strain evidence="7 8">ATCC 27123</strain>
    </source>
</reference>
<feature type="transmembrane region" description="Helical" evidence="5">
    <location>
        <begin position="172"/>
        <end position="194"/>
    </location>
</feature>
<feature type="transmembrane region" description="Helical" evidence="5">
    <location>
        <begin position="44"/>
        <end position="76"/>
    </location>
</feature>
<dbReference type="AlphaFoldDB" id="A0A233RES9"/>
<evidence type="ECO:0000256" key="3">
    <source>
        <dbReference type="ARBA" id="ARBA00022989"/>
    </source>
</evidence>
<organism evidence="7 8">
    <name type="scientific">Oceanimonas doudoroffii</name>
    <dbReference type="NCBI Taxonomy" id="84158"/>
    <lineage>
        <taxon>Bacteria</taxon>
        <taxon>Pseudomonadati</taxon>
        <taxon>Pseudomonadota</taxon>
        <taxon>Gammaproteobacteria</taxon>
        <taxon>Aeromonadales</taxon>
        <taxon>Aeromonadaceae</taxon>
        <taxon>Oceanimonas</taxon>
    </lineage>
</organism>
<keyword evidence="4 5" id="KW-0472">Membrane</keyword>
<dbReference type="InterPro" id="IPR007016">
    <property type="entry name" value="O-antigen_ligase-rel_domated"/>
</dbReference>
<feature type="transmembrane region" description="Helical" evidence="5">
    <location>
        <begin position="201"/>
        <end position="216"/>
    </location>
</feature>
<proteinExistence type="predicted"/>
<feature type="transmembrane region" description="Helical" evidence="5">
    <location>
        <begin position="388"/>
        <end position="406"/>
    </location>
</feature>
<evidence type="ECO:0000313" key="8">
    <source>
        <dbReference type="Proteomes" id="UP000242757"/>
    </source>
</evidence>
<feature type="transmembrane region" description="Helical" evidence="5">
    <location>
        <begin position="222"/>
        <end position="238"/>
    </location>
</feature>
<feature type="domain" description="O-antigen ligase-related" evidence="6">
    <location>
        <begin position="206"/>
        <end position="365"/>
    </location>
</feature>
<gene>
    <name evidence="7" type="ORF">B6S08_10595</name>
</gene>
<dbReference type="OrthoDB" id="8576060at2"/>
<protein>
    <recommendedName>
        <fullName evidence="6">O-antigen ligase-related domain-containing protein</fullName>
    </recommendedName>
</protein>
<keyword evidence="3 5" id="KW-1133">Transmembrane helix</keyword>
<keyword evidence="8" id="KW-1185">Reference proteome</keyword>
<evidence type="ECO:0000259" key="6">
    <source>
        <dbReference type="Pfam" id="PF04932"/>
    </source>
</evidence>
<feature type="transmembrane region" description="Helical" evidence="5">
    <location>
        <begin position="357"/>
        <end position="376"/>
    </location>
</feature>
<feature type="transmembrane region" description="Helical" evidence="5">
    <location>
        <begin position="88"/>
        <end position="105"/>
    </location>
</feature>
<feature type="transmembrane region" description="Helical" evidence="5">
    <location>
        <begin position="111"/>
        <end position="131"/>
    </location>
</feature>
<feature type="transmembrane region" description="Helical" evidence="5">
    <location>
        <begin position="412"/>
        <end position="430"/>
    </location>
</feature>
<evidence type="ECO:0000256" key="5">
    <source>
        <dbReference type="SAM" id="Phobius"/>
    </source>
</evidence>
<evidence type="ECO:0000256" key="4">
    <source>
        <dbReference type="ARBA" id="ARBA00023136"/>
    </source>
</evidence>
<keyword evidence="2 5" id="KW-0812">Transmembrane</keyword>
<evidence type="ECO:0000256" key="2">
    <source>
        <dbReference type="ARBA" id="ARBA00022692"/>
    </source>
</evidence>
<dbReference type="EMBL" id="NBIM01000002">
    <property type="protein sequence ID" value="OXY81890.1"/>
    <property type="molecule type" value="Genomic_DNA"/>
</dbReference>
<dbReference type="PANTHER" id="PTHR37422">
    <property type="entry name" value="TEICHURONIC ACID BIOSYNTHESIS PROTEIN TUAE"/>
    <property type="match status" value="1"/>
</dbReference>
<comment type="subcellular location">
    <subcellularLocation>
        <location evidence="1">Membrane</location>
        <topology evidence="1">Multi-pass membrane protein</topology>
    </subcellularLocation>
</comment>
<dbReference type="InterPro" id="IPR051533">
    <property type="entry name" value="WaaL-like"/>
</dbReference>
<feature type="transmembrane region" description="Helical" evidence="5">
    <location>
        <begin position="138"/>
        <end position="160"/>
    </location>
</feature>
<comment type="caution">
    <text evidence="7">The sequence shown here is derived from an EMBL/GenBank/DDBJ whole genome shotgun (WGS) entry which is preliminary data.</text>
</comment>
<dbReference type="Pfam" id="PF04932">
    <property type="entry name" value="Wzy_C"/>
    <property type="match status" value="1"/>
</dbReference>
<sequence>MPVVGIDAVILLLCLRRLFLQVVGPGLMNVLNVVNNNTFMSLMVFLSLALLLSTPGGSVAVFAILLLLALVFLFRVKDKPALNRADKLLMFSLVFMFLTVLPAFVSDGFRGRYLDLTLRFLLVVPVLWLLLKTPPKASWLFAGALVGSAGAFLLALYQYFYAGMPRVDGFLYSINFGYLACALAFLSFSGMMFFERSRWKLAAFMGFIMAVYAILLTGTRGAYIAVPALAAVLIILYRKELGAKLVVLVAAVCMSMPAASYMVVPQVQQRFDVLINELIHYESGDPSKAYSSSGLRLELWTAAIEAFKQNPLYGLNYNQREALNARLVEEGEIIPQVLNISRGHAHSDYFEVLAGRGLLGIIALLMLYLVPGIIFLRKAMNTEGKEKALAAAGVTFVAGFMVFGISEAPLQANVLSGCYALTVVAIYAMLRRPENAGLRA</sequence>
<accession>A0A233RES9</accession>